<dbReference type="AlphaFoldDB" id="A0A0H5Q7K4"/>
<accession>A0A0H5Q7K4</accession>
<proteinExistence type="predicted"/>
<name>A0A0H5Q7K4_9ZZZZ</name>
<organism evidence="1">
    <name type="scientific">uncultured prokaryote</name>
    <dbReference type="NCBI Taxonomy" id="198431"/>
    <lineage>
        <taxon>unclassified sequences</taxon>
        <taxon>environmental samples</taxon>
    </lineage>
</organism>
<reference evidence="1" key="1">
    <citation type="submission" date="2015-06" db="EMBL/GenBank/DDBJ databases">
        <authorList>
            <person name="Joergensen T."/>
        </authorList>
    </citation>
    <scope>NUCLEOTIDE SEQUENCE</scope>
    <source>
        <plasmid evidence="1">pRGRH1790</plasmid>
    </source>
</reference>
<geneLocation type="plasmid" evidence="1">
    <name>pRGRH1790</name>
</geneLocation>
<sequence>MKLRNIIMSVLCATLCTPSYGQSAHDRNEPFGMALCTSLEPGSEPFDVTGGGVKDWPCTGIDANRVKILQSSGKDMRAEILDAVTRYSVPTRRTIRSRAASGRYTRRSAVRTFILPWRRRRRCFCILS</sequence>
<dbReference type="EMBL" id="LN854289">
    <property type="protein sequence ID" value="CRY97908.1"/>
    <property type="molecule type" value="Genomic_DNA"/>
</dbReference>
<reference evidence="1" key="2">
    <citation type="submission" date="2015-07" db="EMBL/GenBank/DDBJ databases">
        <title>Plasmids, circular viruses and viroids from rat gut.</title>
        <authorList>
            <person name="Jorgensen T.J."/>
            <person name="Hansen M.A."/>
            <person name="Xu Z."/>
            <person name="Tabak M.A."/>
            <person name="Sorensen S.J."/>
            <person name="Hansen L.H."/>
        </authorList>
    </citation>
    <scope>NUCLEOTIDE SEQUENCE</scope>
    <source>
        <plasmid evidence="1">pRGRH1790</plasmid>
    </source>
</reference>
<protein>
    <submittedName>
        <fullName evidence="1">Uncharacterized protein</fullName>
    </submittedName>
</protein>
<evidence type="ECO:0000313" key="1">
    <source>
        <dbReference type="EMBL" id="CRY97908.1"/>
    </source>
</evidence>
<keyword evidence="1" id="KW-0614">Plasmid</keyword>